<dbReference type="Ensembl" id="ENSOTST00005167236.1">
    <property type="protein sequence ID" value="ENSOTSP00005120144.1"/>
    <property type="gene ID" value="ENSOTSG00005076435.1"/>
</dbReference>
<feature type="region of interest" description="Disordered" evidence="1">
    <location>
        <begin position="383"/>
        <end position="410"/>
    </location>
</feature>
<dbReference type="Proteomes" id="UP000694402">
    <property type="component" value="Unassembled WGS sequence"/>
</dbReference>
<dbReference type="RefSeq" id="XP_024252075.2">
    <property type="nucleotide sequence ID" value="XM_024396307.2"/>
</dbReference>
<dbReference type="InterPro" id="IPR021684">
    <property type="entry name" value="WBP1-like"/>
</dbReference>
<proteinExistence type="predicted"/>
<dbReference type="PANTHER" id="PTHR16209:SF4">
    <property type="entry name" value="WW DOMAIN BINDING PROTEIN 1-LIKE"/>
    <property type="match status" value="1"/>
</dbReference>
<evidence type="ECO:0000256" key="1">
    <source>
        <dbReference type="SAM" id="MobiDB-lite"/>
    </source>
</evidence>
<reference evidence="3" key="3">
    <citation type="submission" date="2025-09" db="UniProtKB">
        <authorList>
            <consortium name="Ensembl"/>
        </authorList>
    </citation>
    <scope>IDENTIFICATION</scope>
</reference>
<gene>
    <name evidence="3" type="primary">wbp1lb</name>
</gene>
<dbReference type="CTD" id="553658"/>
<reference evidence="3" key="2">
    <citation type="submission" date="2025-08" db="UniProtKB">
        <authorList>
            <consortium name="Ensembl"/>
        </authorList>
    </citation>
    <scope>IDENTIFICATION</scope>
</reference>
<dbReference type="AlphaFoldDB" id="A0AAZ3PWI1"/>
<keyword evidence="2" id="KW-0472">Membrane</keyword>
<evidence type="ECO:0000256" key="2">
    <source>
        <dbReference type="SAM" id="Phobius"/>
    </source>
</evidence>
<feature type="compositionally biased region" description="Polar residues" evidence="1">
    <location>
        <begin position="164"/>
        <end position="179"/>
    </location>
</feature>
<organism evidence="3 4">
    <name type="scientific">Oncorhynchus tshawytscha</name>
    <name type="common">Chinook salmon</name>
    <name type="synonym">Salmo tshawytscha</name>
    <dbReference type="NCBI Taxonomy" id="74940"/>
    <lineage>
        <taxon>Eukaryota</taxon>
        <taxon>Metazoa</taxon>
        <taxon>Chordata</taxon>
        <taxon>Craniata</taxon>
        <taxon>Vertebrata</taxon>
        <taxon>Euteleostomi</taxon>
        <taxon>Actinopterygii</taxon>
        <taxon>Neopterygii</taxon>
        <taxon>Teleostei</taxon>
        <taxon>Protacanthopterygii</taxon>
        <taxon>Salmoniformes</taxon>
        <taxon>Salmonidae</taxon>
        <taxon>Salmoninae</taxon>
        <taxon>Oncorhynchus</taxon>
    </lineage>
</organism>
<feature type="compositionally biased region" description="Acidic residues" evidence="1">
    <location>
        <begin position="352"/>
        <end position="363"/>
    </location>
</feature>
<reference evidence="4" key="1">
    <citation type="journal article" date="2018" name="PLoS ONE">
        <title>Chinook salmon (Oncorhynchus tshawytscha) genome and transcriptome.</title>
        <authorList>
            <person name="Christensen K.A."/>
            <person name="Leong J.S."/>
            <person name="Sakhrani D."/>
            <person name="Biagi C.A."/>
            <person name="Minkley D.R."/>
            <person name="Withler R.E."/>
            <person name="Rondeau E.B."/>
            <person name="Koop B.F."/>
            <person name="Devlin R.H."/>
        </authorList>
    </citation>
    <scope>NUCLEOTIDE SEQUENCE [LARGE SCALE GENOMIC DNA]</scope>
</reference>
<feature type="transmembrane region" description="Helical" evidence="2">
    <location>
        <begin position="61"/>
        <end position="79"/>
    </location>
</feature>
<evidence type="ECO:0008006" key="5">
    <source>
        <dbReference type="Google" id="ProtNLM"/>
    </source>
</evidence>
<feature type="compositionally biased region" description="Gly residues" evidence="1">
    <location>
        <begin position="211"/>
        <end position="269"/>
    </location>
</feature>
<sequence length="437" mass="46733">MNEILGVGLKMGLFLHVVSPSEATLDESLLHCEGLNNQSYVCESGHCCGESQCCSYYYELWWFWLVWVIIFILSCCCVCHHRRTKHRLQQQQRQHEINLIAYREAHNYTSLPFYFRFLPNSLLPDYEEVVNRPPTPPPPYSVFHTVSPLPTDPQDGLGLGHCPTIQTTPVPPVSNTLCSRPSLEEPHRIGAPTIGNNRHKADNKPQEPQDGGPGLGPQDGGPGLGPQDGGPGLGPQDGGPGLGPQDGGPGLGPQDGGPGLGPQDGGPGLGPQEASTEEPRGPEKSCKEPLLLGDLGGPESGAQEDKDNRGALGRRRRFTGDSGIEVCLCDRGGSTSIGSQEGKELREKDSLMGEEVEEQEGGDFCDGCGHPALGVEEEQALALDGPDRSEYRSATGSTSPPPPAMTQPTQPPVCLLLHTINELEGPPHHGNSTEPQG</sequence>
<keyword evidence="4" id="KW-1185">Reference proteome</keyword>
<feature type="region of interest" description="Disordered" evidence="1">
    <location>
        <begin position="329"/>
        <end position="371"/>
    </location>
</feature>
<keyword evidence="2" id="KW-0812">Transmembrane</keyword>
<feature type="compositionally biased region" description="Basic and acidic residues" evidence="1">
    <location>
        <begin position="277"/>
        <end position="287"/>
    </location>
</feature>
<accession>A0AAZ3PWI1</accession>
<feature type="compositionally biased region" description="Basic and acidic residues" evidence="1">
    <location>
        <begin position="341"/>
        <end position="351"/>
    </location>
</feature>
<dbReference type="KEGG" id="otw:112230103"/>
<dbReference type="GeneTree" id="ENSGT00950000183109"/>
<dbReference type="Pfam" id="PF11669">
    <property type="entry name" value="WBP-1"/>
    <property type="match status" value="1"/>
</dbReference>
<protein>
    <recommendedName>
        <fullName evidence="5">WW domain binding protein 1-like</fullName>
    </recommendedName>
</protein>
<evidence type="ECO:0000313" key="3">
    <source>
        <dbReference type="Ensembl" id="ENSOTSP00005120144.1"/>
    </source>
</evidence>
<dbReference type="PANTHER" id="PTHR16209">
    <property type="entry name" value="VESICULAR, OVEREXPRESSED IN CANCER, PROSURVIVAL PROTEIN 1"/>
    <property type="match status" value="1"/>
</dbReference>
<dbReference type="GeneID" id="112230103"/>
<keyword evidence="2" id="KW-1133">Transmembrane helix</keyword>
<feature type="region of interest" description="Disordered" evidence="1">
    <location>
        <begin position="162"/>
        <end position="317"/>
    </location>
</feature>
<dbReference type="InterPro" id="IPR051994">
    <property type="entry name" value="WW_domain-binding"/>
</dbReference>
<feature type="compositionally biased region" description="Pro residues" evidence="1">
    <location>
        <begin position="399"/>
        <end position="410"/>
    </location>
</feature>
<name>A0AAZ3PWI1_ONCTS</name>
<evidence type="ECO:0000313" key="4">
    <source>
        <dbReference type="Proteomes" id="UP000694402"/>
    </source>
</evidence>